<keyword evidence="2" id="KW-1185">Reference proteome</keyword>
<dbReference type="EMBL" id="CP002745">
    <property type="protein sequence ID" value="AEK63185.1"/>
    <property type="molecule type" value="Genomic_DNA"/>
</dbReference>
<proteinExistence type="predicted"/>
<dbReference type="STRING" id="1005048.CFU_3361"/>
<dbReference type="eggNOG" id="COG4733">
    <property type="taxonomic scope" value="Bacteria"/>
</dbReference>
<reference evidence="1 2" key="5">
    <citation type="journal article" date="2011" name="ISME J.">
        <title>Dual transcriptional profiling of a bacterial/fungal confrontation: Collimonas fungivorans versus Aspergillus niger.</title>
        <authorList>
            <person name="Mela F."/>
            <person name="Fritsche K."/>
            <person name="de Boer W."/>
            <person name="van Veen J.A."/>
            <person name="de Graaff L.H."/>
            <person name="van den Berg M."/>
            <person name="Leveau J.H."/>
        </authorList>
    </citation>
    <scope>NUCLEOTIDE SEQUENCE [LARGE SCALE GENOMIC DNA]</scope>
    <source>
        <strain evidence="1 2">Ter331</strain>
    </source>
</reference>
<dbReference type="HOGENOM" id="CLU_309438_0_0_4"/>
<name>G0AAH1_COLFT</name>
<dbReference type="Proteomes" id="UP000008392">
    <property type="component" value="Chromosome"/>
</dbReference>
<organism evidence="1 2">
    <name type="scientific">Collimonas fungivorans (strain Ter331)</name>
    <dbReference type="NCBI Taxonomy" id="1005048"/>
    <lineage>
        <taxon>Bacteria</taxon>
        <taxon>Pseudomonadati</taxon>
        <taxon>Pseudomonadota</taxon>
        <taxon>Betaproteobacteria</taxon>
        <taxon>Burkholderiales</taxon>
        <taxon>Oxalobacteraceae</taxon>
        <taxon>Collimonas</taxon>
    </lineage>
</organism>
<dbReference type="NCBIfam" id="NF040662">
    <property type="entry name" value="attach_TipJ_rel"/>
    <property type="match status" value="1"/>
</dbReference>
<evidence type="ECO:0000313" key="1">
    <source>
        <dbReference type="EMBL" id="AEK63185.1"/>
    </source>
</evidence>
<evidence type="ECO:0000313" key="2">
    <source>
        <dbReference type="Proteomes" id="UP000008392"/>
    </source>
</evidence>
<accession>G0AAH1</accession>
<dbReference type="AlphaFoldDB" id="G0AAH1"/>
<sequence length="949" mass="103453">MWYLFPRESLACHARVDFVRGIVGNKRQVFSSGILGKVMKIRLYDHPFVVAEPKVFEVNSLAEWLFDYYGDSPAVKVQIFSGEPSVETDISDDIAAIMAGDANEYIILQSPAGFDPISWAYIVIAVLVVATIVLMPKPVMPGNINRTQQSPNNALGDRENKLRLLERVEDIYGTVKSIPSLMMPTYNKYINHSKYEYGYYCIGRGYYDITDVKDGDTLIAAIDGASAAVYAPFTSPNNAAPYLQIGGAIIDNVLTTRRAIEVDGITLKALNQVQLAPVVDYNFAPGNRIYQQTKKPNFNAVAAVGDTLIVSMANTVVSTSGSATFTIGTHGIADTSGAQLFAGIVVGDSVTVSGTISNNGIFTVTSKPNANTLIVSQALVTESVAAATFKITRNYSGSYVVTAVGDGYVDLSVNTWPSSVFAPGASVQIAGRTNYTDWVTLPIVDRTEVWCNVTAPNGMFKDDGGGKAATSVNFSIEIERLTAALVPTGIVETVSGTLSGSVQDERADTIEHATSWTGPARVRMRRTSAYDYDFGGGIQDEIKWTDLYSASYIDRSEFGNKTTIHTVTQATARATAVKTRQLNCLASRKLPIFDGTSFSGTLDANGRLIFGVIGATSKIVDIIAAVSSDPKIGRRDLATEIDMAQIWSVQQKLDAWNVNCGQFNFTFDTDNTSFEETITSIANAGFCIAYRQNGKIRLAFDQKQTSSTALFTHRNKKPNAETITRNFSSDAEYDGVEFIYVDPDSDQSETITLPLNGIYTKLKKFEIAGIRSYEQAWLRANREYQKLIGQRISIETSTTSDARSLLPNSRVDIVDNTRFKSYDGEVVGQQGLELTLSQNVTFLPGAPHSIILMRRDGSLQSIRCTAGSAPNKIVLGSLPSEAVVTSYGQDGIRTIYSFAADTTRGAQAYLVQEIDLSDAQYPAIRAINYSDDYYLKDYEIIPNKDAVIS</sequence>
<reference evidence="1 2" key="4">
    <citation type="journal article" date="2010" name="Environ. Microbiol.">
        <title>The bacterial genus Collimonas: mycophagy, weathering and other adaptive solutions to life in oligotrophic soil environments.</title>
        <authorList>
            <person name="Leveau J.H."/>
            <person name="Uroz S."/>
            <person name="de Boer W."/>
        </authorList>
    </citation>
    <scope>NUCLEOTIDE SEQUENCE [LARGE SCALE GENOMIC DNA]</scope>
    <source>
        <strain evidence="1 2">Ter331</strain>
    </source>
</reference>
<dbReference type="KEGG" id="cfu:CFU_3361"/>
<gene>
    <name evidence="1" type="ordered locus">CFU_3361</name>
</gene>
<reference evidence="1 2" key="3">
    <citation type="journal article" date="2008" name="FEMS Microbiol. Ecol.">
        <title>Identification and characterization of genes underlying chitinolysis in Collimonas fungivorans Ter331.</title>
        <authorList>
            <person name="Fritsche K."/>
            <person name="de Boer W."/>
            <person name="Gerards S."/>
            <person name="van den Berg M."/>
            <person name="van Veen J.A."/>
            <person name="Leveau J.H."/>
        </authorList>
    </citation>
    <scope>NUCLEOTIDE SEQUENCE [LARGE SCALE GENOMIC DNA]</scope>
    <source>
        <strain evidence="1 2">Ter331</strain>
    </source>
</reference>
<reference evidence="1 2" key="1">
    <citation type="journal article" date="2004" name="Environ. Microbiol.">
        <title>Phylogeny-function analysis of (meta)genomic libraries: screening for expression of ribosomal RNA genes by large-insert library fluorescent in situ hybridization (LIL-FISH).</title>
        <authorList>
            <person name="Leveau J.H."/>
            <person name="Gerards S."/>
            <person name="de Boer W."/>
            <person name="van Veen J.A."/>
        </authorList>
    </citation>
    <scope>NUCLEOTIDE SEQUENCE [LARGE SCALE GENOMIC DNA]</scope>
    <source>
        <strain evidence="1 2">Ter331</strain>
    </source>
</reference>
<reference evidence="2" key="6">
    <citation type="submission" date="2011-05" db="EMBL/GenBank/DDBJ databases">
        <title>Complete sequence of Collimonas fungivorans Ter331.</title>
        <authorList>
            <person name="Leveau J.H."/>
        </authorList>
    </citation>
    <scope>NUCLEOTIDE SEQUENCE [LARGE SCALE GENOMIC DNA]</scope>
    <source>
        <strain evidence="2">Ter331</strain>
    </source>
</reference>
<reference evidence="1 2" key="2">
    <citation type="journal article" date="2006" name="J. Microbiol. Methods">
        <title>Genomic flank-sequencing of plasposon insertion sites for rapid identification of functional genes.</title>
        <authorList>
            <person name="Leveau J.H."/>
            <person name="Gerards S."/>
            <person name="Fritsche K."/>
            <person name="Zondag G."/>
            <person name="van Veen J.A."/>
        </authorList>
    </citation>
    <scope>NUCLEOTIDE SEQUENCE [LARGE SCALE GENOMIC DNA]</scope>
    <source>
        <strain evidence="1 2">Ter331</strain>
    </source>
</reference>
<protein>
    <submittedName>
        <fullName evidence="1">Uncharacterized protein</fullName>
    </submittedName>
</protein>